<reference evidence="3" key="1">
    <citation type="journal article" date="2023" name="Int. J. Syst. Evol. Microbiol.">
        <title>Mesoterricola silvestris gen. nov., sp. nov., Mesoterricola sediminis sp. nov., Geothrix oryzae sp. nov., Geothrix edaphica sp. nov., Geothrix rubra sp. nov., and Geothrix limicola sp. nov., six novel members of Acidobacteriota isolated from soils.</title>
        <authorList>
            <person name="Itoh H."/>
            <person name="Sugisawa Y."/>
            <person name="Mise K."/>
            <person name="Xu Z."/>
            <person name="Kuniyasu M."/>
            <person name="Ushijima N."/>
            <person name="Kawano K."/>
            <person name="Kobayashi E."/>
            <person name="Shiratori Y."/>
            <person name="Masuda Y."/>
            <person name="Senoo K."/>
        </authorList>
    </citation>
    <scope>NUCLEOTIDE SEQUENCE [LARGE SCALE GENOMIC DNA]</scope>
    <source>
        <strain evidence="3">W79</strain>
    </source>
</reference>
<proteinExistence type="predicted"/>
<dbReference type="InterPro" id="IPR011044">
    <property type="entry name" value="Quino_amine_DH_bsu"/>
</dbReference>
<dbReference type="EMBL" id="AP027080">
    <property type="protein sequence ID" value="BDU71399.1"/>
    <property type="molecule type" value="Genomic_DNA"/>
</dbReference>
<sequence length="906" mass="97406">MPTMDVFHPRRFVPPLLAACAALPAPGAGIQAPDAAWRTIATAHYRIHYPPMLAGWAQDVASRIEGIHAQVIALVGYEHPGPIQVVLLDPVAEPNGMAVPLLPYPHVTLWATEPRSDDFLGNAYSTWTEELVSHEMTHIQHLTRTRRPRTALDNLFALPLGPLVLKCPRWVTEGYATLAEGRITGSGRPHSALRAALIRQWARNGKLPPYGALDATRGFMGGSMAYQVGSAYLEWLERQRPAQPGVLRNLWKHLASKRNRSFDAAFLATFGFSAADGYQRFQAEAAHDALEWELRLKAQGLREGELFLRSAGGLRDLAVSPDGTRLLASQEARGQSGLWIWRLRDPAPPKRPVRPDPDAPEDAPPESPSRKPAAMLPALDHRVPQAGEWVNDGTVRFQLKHADPEGTLRRRPALWRIGKGVDRAPSTLPPPRWRTLDPLRRGAAWALELEGRPVPLPGQAVGRAFVDEGRGLLWAGSEVEGGVEVVKVPFVREGGAPVFQAAQVVTRTVSGAWNPAPSPDGRTLFFTTLDARGMEIRRLDLALPALSAAPAPEPRFLTTRTVLPPPVEPVTLPQVPGPLPSTPYRAAENGWIQIASGATLTPSGSAWQLGLAGADLLGRLSWQVLGGSGDDAGPRGAMAGVSSAAWAWRPALAVFTATARPSRQSFAPVAADTRRQGGEVSFTYEDRGDHPFWFSPVAAFERVEPLDSGPARTRGLLGLRAGMGALKARGPWGLALHPQLQAFTGTTGGNRWNLVRADLSLRLENPAVPLVLRTSGGRVTGGGAAGEAFHLGGTSTSLVPASLDCGQVEQPALPSRLATGDRFLRWRGEAGGALHAYLEGSALWDPGAGRPPFTRVAGLEFALDNPLGGASEAVLRRLRIQAGIHRPLDGVMKGRTVGTLALVVRP</sequence>
<feature type="compositionally biased region" description="Basic and acidic residues" evidence="1">
    <location>
        <begin position="344"/>
        <end position="357"/>
    </location>
</feature>
<dbReference type="AlphaFoldDB" id="A0AA48GKF6"/>
<keyword evidence="3" id="KW-1185">Reference proteome</keyword>
<protein>
    <submittedName>
        <fullName evidence="2">Uncharacterized protein</fullName>
    </submittedName>
</protein>
<organism evidence="2 3">
    <name type="scientific">Mesoterricola silvestris</name>
    <dbReference type="NCBI Taxonomy" id="2927979"/>
    <lineage>
        <taxon>Bacteria</taxon>
        <taxon>Pseudomonadati</taxon>
        <taxon>Acidobacteriota</taxon>
        <taxon>Holophagae</taxon>
        <taxon>Holophagales</taxon>
        <taxon>Holophagaceae</taxon>
        <taxon>Mesoterricola</taxon>
    </lineage>
</organism>
<evidence type="ECO:0000256" key="1">
    <source>
        <dbReference type="SAM" id="MobiDB-lite"/>
    </source>
</evidence>
<dbReference type="KEGG" id="msil:METEAL_05730"/>
<dbReference type="Proteomes" id="UP001238179">
    <property type="component" value="Chromosome"/>
</dbReference>
<feature type="region of interest" description="Disordered" evidence="1">
    <location>
        <begin position="344"/>
        <end position="373"/>
    </location>
</feature>
<evidence type="ECO:0000313" key="2">
    <source>
        <dbReference type="EMBL" id="BDU71399.1"/>
    </source>
</evidence>
<accession>A0AA48GKF6</accession>
<evidence type="ECO:0000313" key="3">
    <source>
        <dbReference type="Proteomes" id="UP001238179"/>
    </source>
</evidence>
<name>A0AA48GKF6_9BACT</name>
<gene>
    <name evidence="2" type="ORF">METEAL_05730</name>
</gene>
<dbReference type="SUPFAM" id="SSF50969">
    <property type="entry name" value="YVTN repeat-like/Quinoprotein amine dehydrogenase"/>
    <property type="match status" value="1"/>
</dbReference>